<evidence type="ECO:0000259" key="5">
    <source>
        <dbReference type="Pfam" id="PF01037"/>
    </source>
</evidence>
<keyword evidence="1" id="KW-0805">Transcription regulation</keyword>
<evidence type="ECO:0000256" key="4">
    <source>
        <dbReference type="SAM" id="MobiDB-lite"/>
    </source>
</evidence>
<name>A0ABW8A326_9ACTN</name>
<evidence type="ECO:0000259" key="6">
    <source>
        <dbReference type="Pfam" id="PF13404"/>
    </source>
</evidence>
<dbReference type="PANTHER" id="PTHR30154:SF34">
    <property type="entry name" value="TRANSCRIPTIONAL REGULATOR AZLB"/>
    <property type="match status" value="1"/>
</dbReference>
<dbReference type="InterPro" id="IPR019887">
    <property type="entry name" value="Tscrpt_reg_AsnC/Lrp_C"/>
</dbReference>
<keyword evidence="8" id="KW-1185">Reference proteome</keyword>
<evidence type="ECO:0000256" key="3">
    <source>
        <dbReference type="ARBA" id="ARBA00023163"/>
    </source>
</evidence>
<sequence>MDVLDRRLVSALQVNPRAAWGEIARAVGEHERTVARRLQRLIADGAVRVTAIYDDLRSGHGRPVHLHVQVRPGTAAAVAEALASRPDTRSVYSLTGVADIGCELVSPSREALHDILTAQVAAIDGVQQTRTQVVLHTFRTVAEWHAPYLDEREIAELRPAPHDGPQAGPRTGPHVDPHTGPHAGSRPGPHAGPRPDPHAGPRAAPHDGSPEDAVPEDAVPEGGPASGSPPSAPDGYLPGGVPPDEEGLSPLEQEIADLLVADGRIAFTAIAERLGISLPTARRRAASLLERRLLLPRAEVEPALLGLEAEAQLWLKVRPQGLDHVGRTLSAHPHVRYCAATAGTHSLIVQVAVAHEAALYRFLTGVVGLYDEVTDIDVTLITRAHKRGHLRKSGLRTLERTP</sequence>
<reference evidence="7 8" key="1">
    <citation type="submission" date="2024-10" db="EMBL/GenBank/DDBJ databases">
        <title>The Natural Products Discovery Center: Release of the First 8490 Sequenced Strains for Exploring Actinobacteria Biosynthetic Diversity.</title>
        <authorList>
            <person name="Kalkreuter E."/>
            <person name="Kautsar S.A."/>
            <person name="Yang D."/>
            <person name="Bader C.D."/>
            <person name="Teijaro C.N."/>
            <person name="Fluegel L."/>
            <person name="Davis C.M."/>
            <person name="Simpson J.R."/>
            <person name="Lauterbach L."/>
            <person name="Steele A.D."/>
            <person name="Gui C."/>
            <person name="Meng S."/>
            <person name="Li G."/>
            <person name="Viehrig K."/>
            <person name="Ye F."/>
            <person name="Su P."/>
            <person name="Kiefer A.F."/>
            <person name="Nichols A."/>
            <person name="Cepeda A.J."/>
            <person name="Yan W."/>
            <person name="Fan B."/>
            <person name="Jiang Y."/>
            <person name="Adhikari A."/>
            <person name="Zheng C.-J."/>
            <person name="Schuster L."/>
            <person name="Cowan T.M."/>
            <person name="Smanski M.J."/>
            <person name="Chevrette M.G."/>
            <person name="De Carvalho L.P.S."/>
            <person name="Shen B."/>
        </authorList>
    </citation>
    <scope>NUCLEOTIDE SEQUENCE [LARGE SCALE GENOMIC DNA]</scope>
    <source>
        <strain evidence="7 8">NPDC049503</strain>
    </source>
</reference>
<keyword evidence="3" id="KW-0804">Transcription</keyword>
<dbReference type="InterPro" id="IPR036390">
    <property type="entry name" value="WH_DNA-bd_sf"/>
</dbReference>
<comment type="caution">
    <text evidence="7">The sequence shown here is derived from an EMBL/GenBank/DDBJ whole genome shotgun (WGS) entry which is preliminary data.</text>
</comment>
<feature type="compositionally biased region" description="Basic and acidic residues" evidence="4">
    <location>
        <begin position="193"/>
        <end position="209"/>
    </location>
</feature>
<protein>
    <submittedName>
        <fullName evidence="7">Lrp/AsnC ligand binding domain-containing protein</fullName>
    </submittedName>
</protein>
<dbReference type="SUPFAM" id="SSF46785">
    <property type="entry name" value="Winged helix' DNA-binding domain"/>
    <property type="match status" value="2"/>
</dbReference>
<evidence type="ECO:0000313" key="7">
    <source>
        <dbReference type="EMBL" id="MFI7441180.1"/>
    </source>
</evidence>
<organism evidence="7 8">
    <name type="scientific">Nonomuraea indica</name>
    <dbReference type="NCBI Taxonomy" id="1581193"/>
    <lineage>
        <taxon>Bacteria</taxon>
        <taxon>Bacillati</taxon>
        <taxon>Actinomycetota</taxon>
        <taxon>Actinomycetes</taxon>
        <taxon>Streptosporangiales</taxon>
        <taxon>Streptosporangiaceae</taxon>
        <taxon>Nonomuraea</taxon>
    </lineage>
</organism>
<evidence type="ECO:0000256" key="1">
    <source>
        <dbReference type="ARBA" id="ARBA00023015"/>
    </source>
</evidence>
<accession>A0ABW8A326</accession>
<evidence type="ECO:0000256" key="2">
    <source>
        <dbReference type="ARBA" id="ARBA00023125"/>
    </source>
</evidence>
<dbReference type="RefSeq" id="WP_397020989.1">
    <property type="nucleotide sequence ID" value="NZ_JBITMB010000003.1"/>
</dbReference>
<dbReference type="PANTHER" id="PTHR30154">
    <property type="entry name" value="LEUCINE-RESPONSIVE REGULATORY PROTEIN"/>
    <property type="match status" value="1"/>
</dbReference>
<feature type="compositionally biased region" description="Low complexity" evidence="4">
    <location>
        <begin position="220"/>
        <end position="229"/>
    </location>
</feature>
<dbReference type="Gene3D" id="3.30.70.920">
    <property type="match status" value="2"/>
</dbReference>
<feature type="domain" description="Transcription regulator AsnC/Lrp ligand binding" evidence="5">
    <location>
        <begin position="314"/>
        <end position="382"/>
    </location>
</feature>
<feature type="domain" description="HTH asnC-type" evidence="6">
    <location>
        <begin position="254"/>
        <end position="288"/>
    </location>
</feature>
<dbReference type="SMART" id="SM00344">
    <property type="entry name" value="HTH_ASNC"/>
    <property type="match status" value="2"/>
</dbReference>
<dbReference type="Gene3D" id="1.10.10.10">
    <property type="entry name" value="Winged helix-like DNA-binding domain superfamily/Winged helix DNA-binding domain"/>
    <property type="match status" value="2"/>
</dbReference>
<feature type="region of interest" description="Disordered" evidence="4">
    <location>
        <begin position="159"/>
        <end position="248"/>
    </location>
</feature>
<dbReference type="InterPro" id="IPR000485">
    <property type="entry name" value="AsnC-type_HTH_dom"/>
</dbReference>
<dbReference type="InterPro" id="IPR036388">
    <property type="entry name" value="WH-like_DNA-bd_sf"/>
</dbReference>
<gene>
    <name evidence="7" type="ORF">ACIBP5_14590</name>
</gene>
<dbReference type="InterPro" id="IPR019888">
    <property type="entry name" value="Tscrpt_reg_AsnC-like"/>
</dbReference>
<dbReference type="InterPro" id="IPR011008">
    <property type="entry name" value="Dimeric_a/b-barrel"/>
</dbReference>
<feature type="domain" description="HTH asnC-type" evidence="6">
    <location>
        <begin position="1"/>
        <end position="41"/>
    </location>
</feature>
<dbReference type="SUPFAM" id="SSF54909">
    <property type="entry name" value="Dimeric alpha+beta barrel"/>
    <property type="match status" value="2"/>
</dbReference>
<dbReference type="Pfam" id="PF13404">
    <property type="entry name" value="HTH_AsnC-type"/>
    <property type="match status" value="2"/>
</dbReference>
<feature type="domain" description="Transcription regulator AsnC/Lrp ligand binding" evidence="5">
    <location>
        <begin position="67"/>
        <end position="137"/>
    </location>
</feature>
<dbReference type="EMBL" id="JBITMB010000003">
    <property type="protein sequence ID" value="MFI7441180.1"/>
    <property type="molecule type" value="Genomic_DNA"/>
</dbReference>
<evidence type="ECO:0000313" key="8">
    <source>
        <dbReference type="Proteomes" id="UP001612928"/>
    </source>
</evidence>
<proteinExistence type="predicted"/>
<dbReference type="Proteomes" id="UP001612928">
    <property type="component" value="Unassembled WGS sequence"/>
</dbReference>
<keyword evidence="2" id="KW-0238">DNA-binding</keyword>
<dbReference type="PRINTS" id="PR00033">
    <property type="entry name" value="HTHASNC"/>
</dbReference>
<dbReference type="Pfam" id="PF01037">
    <property type="entry name" value="AsnC_trans_reg"/>
    <property type="match status" value="2"/>
</dbReference>